<gene>
    <name evidence="2" type="ORF">GCM10009039_07570</name>
</gene>
<dbReference type="Proteomes" id="UP000607197">
    <property type="component" value="Unassembled WGS sequence"/>
</dbReference>
<comment type="caution">
    <text evidence="2">The sequence shown here is derived from an EMBL/GenBank/DDBJ whole genome shotgun (WGS) entry which is preliminary data.</text>
</comment>
<reference evidence="2" key="2">
    <citation type="submission" date="2020-09" db="EMBL/GenBank/DDBJ databases">
        <authorList>
            <person name="Sun Q."/>
            <person name="Ohkuma M."/>
        </authorList>
    </citation>
    <scope>NUCLEOTIDE SEQUENCE</scope>
    <source>
        <strain evidence="2">JCM 19596</strain>
    </source>
</reference>
<organism evidence="2 3">
    <name type="scientific">Halocalculus aciditolerans</name>
    <dbReference type="NCBI Taxonomy" id="1383812"/>
    <lineage>
        <taxon>Archaea</taxon>
        <taxon>Methanobacteriati</taxon>
        <taxon>Methanobacteriota</taxon>
        <taxon>Stenosarchaea group</taxon>
        <taxon>Halobacteria</taxon>
        <taxon>Halobacteriales</taxon>
        <taxon>Halobacteriaceae</taxon>
        <taxon>Halocalculus</taxon>
    </lineage>
</organism>
<accession>A0A830FG19</accession>
<evidence type="ECO:0000313" key="2">
    <source>
        <dbReference type="EMBL" id="GGL51758.1"/>
    </source>
</evidence>
<dbReference type="EMBL" id="BMPG01000001">
    <property type="protein sequence ID" value="GGL51758.1"/>
    <property type="molecule type" value="Genomic_DNA"/>
</dbReference>
<dbReference type="AlphaFoldDB" id="A0A830FG19"/>
<name>A0A830FG19_9EURY</name>
<sequence length="53" mass="5647">MTVRSYFELLEAGDADGVLAVETDEPDRAAAFDTPQSKHLGGGMTRARSATAY</sequence>
<protein>
    <submittedName>
        <fullName evidence="2">Uncharacterized protein</fullName>
    </submittedName>
</protein>
<evidence type="ECO:0000313" key="3">
    <source>
        <dbReference type="Proteomes" id="UP000607197"/>
    </source>
</evidence>
<keyword evidence="3" id="KW-1185">Reference proteome</keyword>
<reference evidence="2" key="1">
    <citation type="journal article" date="2014" name="Int. J. Syst. Evol. Microbiol.">
        <title>Complete genome sequence of Corynebacterium casei LMG S-19264T (=DSM 44701T), isolated from a smear-ripened cheese.</title>
        <authorList>
            <consortium name="US DOE Joint Genome Institute (JGI-PGF)"/>
            <person name="Walter F."/>
            <person name="Albersmeier A."/>
            <person name="Kalinowski J."/>
            <person name="Ruckert C."/>
        </authorList>
    </citation>
    <scope>NUCLEOTIDE SEQUENCE</scope>
    <source>
        <strain evidence="2">JCM 19596</strain>
    </source>
</reference>
<proteinExistence type="predicted"/>
<feature type="region of interest" description="Disordered" evidence="1">
    <location>
        <begin position="32"/>
        <end position="53"/>
    </location>
</feature>
<evidence type="ECO:0000256" key="1">
    <source>
        <dbReference type="SAM" id="MobiDB-lite"/>
    </source>
</evidence>